<keyword evidence="2" id="KW-1185">Reference proteome</keyword>
<dbReference type="AlphaFoldDB" id="A0AAV7H226"/>
<evidence type="ECO:0000313" key="1">
    <source>
        <dbReference type="EMBL" id="KAH0461719.1"/>
    </source>
</evidence>
<accession>A0AAV7H226</accession>
<comment type="caution">
    <text evidence="1">The sequence shown here is derived from an EMBL/GenBank/DDBJ whole genome shotgun (WGS) entry which is preliminary data.</text>
</comment>
<dbReference type="Proteomes" id="UP000775213">
    <property type="component" value="Unassembled WGS sequence"/>
</dbReference>
<evidence type="ECO:0000313" key="2">
    <source>
        <dbReference type="Proteomes" id="UP000775213"/>
    </source>
</evidence>
<sequence>MLVEARRRTMIVYVKFEELPGSVPEPDYLSSVHFNNPRHSTHVYRYLKFIGLDHCIIIEVVLSDEHLEPTRRRDDSDPIRCSGIRIDGAMMIDPLVVGKAYTGPLSWSVVMSFWVPIQT</sequence>
<organism evidence="1 2">
    <name type="scientific">Dendrobium chrysotoxum</name>
    <name type="common">Orchid</name>
    <dbReference type="NCBI Taxonomy" id="161865"/>
    <lineage>
        <taxon>Eukaryota</taxon>
        <taxon>Viridiplantae</taxon>
        <taxon>Streptophyta</taxon>
        <taxon>Embryophyta</taxon>
        <taxon>Tracheophyta</taxon>
        <taxon>Spermatophyta</taxon>
        <taxon>Magnoliopsida</taxon>
        <taxon>Liliopsida</taxon>
        <taxon>Asparagales</taxon>
        <taxon>Orchidaceae</taxon>
        <taxon>Epidendroideae</taxon>
        <taxon>Malaxideae</taxon>
        <taxon>Dendrobiinae</taxon>
        <taxon>Dendrobium</taxon>
    </lineage>
</organism>
<gene>
    <name evidence="1" type="ORF">IEQ34_009294</name>
</gene>
<proteinExistence type="predicted"/>
<name>A0AAV7H226_DENCH</name>
<dbReference type="EMBL" id="JAGFBR010000009">
    <property type="protein sequence ID" value="KAH0461719.1"/>
    <property type="molecule type" value="Genomic_DNA"/>
</dbReference>
<protein>
    <submittedName>
        <fullName evidence="1">Uncharacterized protein</fullName>
    </submittedName>
</protein>
<reference evidence="1 2" key="1">
    <citation type="journal article" date="2021" name="Hortic Res">
        <title>Chromosome-scale assembly of the Dendrobium chrysotoxum genome enhances the understanding of orchid evolution.</title>
        <authorList>
            <person name="Zhang Y."/>
            <person name="Zhang G.Q."/>
            <person name="Zhang D."/>
            <person name="Liu X.D."/>
            <person name="Xu X.Y."/>
            <person name="Sun W.H."/>
            <person name="Yu X."/>
            <person name="Zhu X."/>
            <person name="Wang Z.W."/>
            <person name="Zhao X."/>
            <person name="Zhong W.Y."/>
            <person name="Chen H."/>
            <person name="Yin W.L."/>
            <person name="Huang T."/>
            <person name="Niu S.C."/>
            <person name="Liu Z.J."/>
        </authorList>
    </citation>
    <scope>NUCLEOTIDE SEQUENCE [LARGE SCALE GENOMIC DNA]</scope>
    <source>
        <strain evidence="1">Lindl</strain>
    </source>
</reference>